<evidence type="ECO:0000313" key="3">
    <source>
        <dbReference type="Proteomes" id="UP000176682"/>
    </source>
</evidence>
<name>A0A1F5FIT6_9BACT</name>
<comment type="caution">
    <text evidence="2">The sequence shown here is derived from an EMBL/GenBank/DDBJ whole genome shotgun (WGS) entry which is preliminary data.</text>
</comment>
<feature type="transmembrane region" description="Helical" evidence="1">
    <location>
        <begin position="16"/>
        <end position="36"/>
    </location>
</feature>
<gene>
    <name evidence="2" type="ORF">A2368_00115</name>
</gene>
<protein>
    <submittedName>
        <fullName evidence="2">Uncharacterized protein</fullName>
    </submittedName>
</protein>
<organism evidence="2 3">
    <name type="scientific">Candidatus Collierbacteria bacterium RIFOXYB1_FULL_49_13</name>
    <dbReference type="NCBI Taxonomy" id="1817728"/>
    <lineage>
        <taxon>Bacteria</taxon>
        <taxon>Candidatus Collieribacteriota</taxon>
    </lineage>
</organism>
<sequence>MQQFRPTPQINRYPKVVIFASLFTAAIVVGVLFRLFTPSTSPVPENLPVLIPTPSAVHPKLTLNWKTTELPPTKQSKTYSHPTNAVSQGFIDRLVSQLHFTPQHKIDTKTTDILYVNGSKSLTINQPSGPLTFVDSSSLSPIKTGFRQADMDRLVMDKLQTLLDISAPLKVASTPRYYTGDQSVAAEIAQSVQYDFTVEIDGLPLISPSFTNYPITITLDNNLNLISLSIHGLFIPEGTGEVSKLFDFSQLQTIAPVAAQKLPSLHSTGTESQFESTSDVLLNVDDISLAYIYSESSQTLIPAFLLTGTAAPYGFRAVDTSYVVPATSN</sequence>
<keyword evidence="1" id="KW-0812">Transmembrane</keyword>
<proteinExistence type="predicted"/>
<reference evidence="2 3" key="1">
    <citation type="journal article" date="2016" name="Nat. Commun.">
        <title>Thousands of microbial genomes shed light on interconnected biogeochemical processes in an aquifer system.</title>
        <authorList>
            <person name="Anantharaman K."/>
            <person name="Brown C.T."/>
            <person name="Hug L.A."/>
            <person name="Sharon I."/>
            <person name="Castelle C.J."/>
            <person name="Probst A.J."/>
            <person name="Thomas B.C."/>
            <person name="Singh A."/>
            <person name="Wilkins M.J."/>
            <person name="Karaoz U."/>
            <person name="Brodie E.L."/>
            <person name="Williams K.H."/>
            <person name="Hubbard S.S."/>
            <person name="Banfield J.F."/>
        </authorList>
    </citation>
    <scope>NUCLEOTIDE SEQUENCE [LARGE SCALE GENOMIC DNA]</scope>
</reference>
<keyword evidence="1" id="KW-0472">Membrane</keyword>
<accession>A0A1F5FIT6</accession>
<keyword evidence="1" id="KW-1133">Transmembrane helix</keyword>
<dbReference type="Proteomes" id="UP000176682">
    <property type="component" value="Unassembled WGS sequence"/>
</dbReference>
<evidence type="ECO:0000256" key="1">
    <source>
        <dbReference type="SAM" id="Phobius"/>
    </source>
</evidence>
<dbReference type="EMBL" id="MFAM01000018">
    <property type="protein sequence ID" value="OGD79526.1"/>
    <property type="molecule type" value="Genomic_DNA"/>
</dbReference>
<dbReference type="AlphaFoldDB" id="A0A1F5FIT6"/>
<evidence type="ECO:0000313" key="2">
    <source>
        <dbReference type="EMBL" id="OGD79526.1"/>
    </source>
</evidence>